<comment type="caution">
    <text evidence="1">The sequence shown here is derived from an EMBL/GenBank/DDBJ whole genome shotgun (WGS) entry which is preliminary data.</text>
</comment>
<evidence type="ECO:0000313" key="1">
    <source>
        <dbReference type="EMBL" id="MQL69191.1"/>
    </source>
</evidence>
<keyword evidence="2" id="KW-1185">Reference proteome</keyword>
<name>A0A843TEQ3_COLES</name>
<proteinExistence type="predicted"/>
<gene>
    <name evidence="1" type="ORF">Taro_001523</name>
</gene>
<accession>A0A843TEQ3</accession>
<dbReference type="AlphaFoldDB" id="A0A843TEQ3"/>
<dbReference type="EMBL" id="NMUH01000031">
    <property type="protein sequence ID" value="MQL69191.1"/>
    <property type="molecule type" value="Genomic_DNA"/>
</dbReference>
<reference evidence="1" key="1">
    <citation type="submission" date="2017-07" db="EMBL/GenBank/DDBJ databases">
        <title>Taro Niue Genome Assembly and Annotation.</title>
        <authorList>
            <person name="Atibalentja N."/>
            <person name="Keating K."/>
            <person name="Fields C.J."/>
        </authorList>
    </citation>
    <scope>NUCLEOTIDE SEQUENCE</scope>
    <source>
        <strain evidence="1">Niue_2</strain>
        <tissue evidence="1">Leaf</tissue>
    </source>
</reference>
<dbReference type="Proteomes" id="UP000652761">
    <property type="component" value="Unassembled WGS sequence"/>
</dbReference>
<organism evidence="1 2">
    <name type="scientific">Colocasia esculenta</name>
    <name type="common">Wild taro</name>
    <name type="synonym">Arum esculentum</name>
    <dbReference type="NCBI Taxonomy" id="4460"/>
    <lineage>
        <taxon>Eukaryota</taxon>
        <taxon>Viridiplantae</taxon>
        <taxon>Streptophyta</taxon>
        <taxon>Embryophyta</taxon>
        <taxon>Tracheophyta</taxon>
        <taxon>Spermatophyta</taxon>
        <taxon>Magnoliopsida</taxon>
        <taxon>Liliopsida</taxon>
        <taxon>Araceae</taxon>
        <taxon>Aroideae</taxon>
        <taxon>Colocasieae</taxon>
        <taxon>Colocasia</taxon>
    </lineage>
</organism>
<evidence type="ECO:0000313" key="2">
    <source>
        <dbReference type="Proteomes" id="UP000652761"/>
    </source>
</evidence>
<protein>
    <submittedName>
        <fullName evidence="1">Uncharacterized protein</fullName>
    </submittedName>
</protein>
<sequence length="77" mass="8330">MNTKFSEPPGGAEGLIVGHWYLRRLLWTIRQWQTILSAAAVPSPTVQKGGSGRCEKESCSTAPICRAPTPSLAVSIY</sequence>